<feature type="non-terminal residue" evidence="16">
    <location>
        <position position="211"/>
    </location>
</feature>
<evidence type="ECO:0000313" key="16">
    <source>
        <dbReference type="EMBL" id="CEK58689.1"/>
    </source>
</evidence>
<dbReference type="PANTHER" id="PTHR11841">
    <property type="entry name" value="REELIN"/>
    <property type="match status" value="1"/>
</dbReference>
<proteinExistence type="inferred from homology"/>
<comment type="function">
    <text evidence="15">Extracellular matrix serine protease secreted by pioneer neurons that plays a role in layering of neurons in the cerebral cortex and cerebellum by coordinating cell positioning during neurodevelopment. Regulates microtubule function in neurons and neuronal migration. Binding to the extracellular domains of lipoprotein receptors VLDLR and LRP8/APOER2 induces tyrosine phosphorylation of DAB1 and modulation of TAU phosphorylation. Affects migration of sympathetic preganglionic neurons in the spinal cord, where it seems to act as a barrier to neuronal migration. Enzymatic activity is important for the modulation of cell adhesion.</text>
</comment>
<evidence type="ECO:0000256" key="10">
    <source>
        <dbReference type="ARBA" id="ARBA00022837"/>
    </source>
</evidence>
<dbReference type="GO" id="GO:0008236">
    <property type="term" value="F:serine-type peptidase activity"/>
    <property type="evidence" value="ECO:0007669"/>
    <property type="project" value="UniProtKB-KW"/>
</dbReference>
<evidence type="ECO:0000256" key="9">
    <source>
        <dbReference type="ARBA" id="ARBA00022833"/>
    </source>
</evidence>
<dbReference type="Gene3D" id="2.60.120.260">
    <property type="entry name" value="Galactose-binding domain-like"/>
    <property type="match status" value="2"/>
</dbReference>
<dbReference type="GO" id="GO:0070325">
    <property type="term" value="F:lipoprotein particle receptor binding"/>
    <property type="evidence" value="ECO:0007669"/>
    <property type="project" value="InterPro"/>
</dbReference>
<reference evidence="16" key="1">
    <citation type="submission" date="2014-12" db="EMBL/GenBank/DDBJ databases">
        <title>Insight into the proteome of Arion vulgaris.</title>
        <authorList>
            <person name="Aradska J."/>
            <person name="Bulat T."/>
            <person name="Smidak R."/>
            <person name="Sarate P."/>
            <person name="Gangsoo J."/>
            <person name="Sialana F."/>
            <person name="Bilban M."/>
            <person name="Lubec G."/>
        </authorList>
    </citation>
    <scope>NUCLEOTIDE SEQUENCE</scope>
    <source>
        <tissue evidence="16">Skin</tissue>
    </source>
</reference>
<dbReference type="AlphaFoldDB" id="A0A0B6YQY1"/>
<dbReference type="GO" id="GO:0006508">
    <property type="term" value="P:proteolysis"/>
    <property type="evidence" value="ECO:0007669"/>
    <property type="project" value="UniProtKB-KW"/>
</dbReference>
<dbReference type="GO" id="GO:0007417">
    <property type="term" value="P:central nervous system development"/>
    <property type="evidence" value="ECO:0007669"/>
    <property type="project" value="InterPro"/>
</dbReference>
<keyword evidence="8" id="KW-0720">Serine protease</keyword>
<evidence type="ECO:0000256" key="11">
    <source>
        <dbReference type="ARBA" id="ARBA00022889"/>
    </source>
</evidence>
<evidence type="ECO:0000256" key="1">
    <source>
        <dbReference type="ARBA" id="ARBA00004498"/>
    </source>
</evidence>
<comment type="subunit">
    <text evidence="14">Oligomer of disulfide-linked homodimers.</text>
</comment>
<keyword evidence="9" id="KW-0862">Zinc</keyword>
<accession>A0A0B6YQY1</accession>
<organism evidence="16">
    <name type="scientific">Arion vulgaris</name>
    <dbReference type="NCBI Taxonomy" id="1028688"/>
    <lineage>
        <taxon>Eukaryota</taxon>
        <taxon>Metazoa</taxon>
        <taxon>Spiralia</taxon>
        <taxon>Lophotrochozoa</taxon>
        <taxon>Mollusca</taxon>
        <taxon>Gastropoda</taxon>
        <taxon>Heterobranchia</taxon>
        <taxon>Euthyneura</taxon>
        <taxon>Panpulmonata</taxon>
        <taxon>Eupulmonata</taxon>
        <taxon>Stylommatophora</taxon>
        <taxon>Helicina</taxon>
        <taxon>Arionoidea</taxon>
        <taxon>Arionidae</taxon>
        <taxon>Arion</taxon>
    </lineage>
</organism>
<name>A0A0B6YQY1_9EUPU</name>
<evidence type="ECO:0000256" key="2">
    <source>
        <dbReference type="ARBA" id="ARBA00022473"/>
    </source>
</evidence>
<gene>
    <name evidence="16" type="primary">ORF33892</name>
</gene>
<evidence type="ECO:0000256" key="7">
    <source>
        <dbReference type="ARBA" id="ARBA00022801"/>
    </source>
</evidence>
<keyword evidence="2" id="KW-0217">Developmental protein</keyword>
<evidence type="ECO:0000256" key="6">
    <source>
        <dbReference type="ARBA" id="ARBA00022723"/>
    </source>
</evidence>
<comment type="subcellular location">
    <subcellularLocation>
        <location evidence="1">Secreted</location>
        <location evidence="1">Extracellular space</location>
        <location evidence="1">Extracellular matrix</location>
    </subcellularLocation>
</comment>
<protein>
    <recommendedName>
        <fullName evidence="13">Reelin</fullName>
    </recommendedName>
</protein>
<feature type="non-terminal residue" evidence="16">
    <location>
        <position position="1"/>
    </location>
</feature>
<dbReference type="PANTHER" id="PTHR11841:SF1">
    <property type="entry name" value="REELIN"/>
    <property type="match status" value="1"/>
</dbReference>
<evidence type="ECO:0000256" key="8">
    <source>
        <dbReference type="ARBA" id="ARBA00022825"/>
    </source>
</evidence>
<dbReference type="InterPro" id="IPR034968">
    <property type="entry name" value="Reelin"/>
</dbReference>
<dbReference type="GO" id="GO:0001764">
    <property type="term" value="P:neuron migration"/>
    <property type="evidence" value="ECO:0007669"/>
    <property type="project" value="InterPro"/>
</dbReference>
<dbReference type="Pfam" id="PF21471">
    <property type="entry name" value="Reelin_subrepeat-B"/>
    <property type="match status" value="2"/>
</dbReference>
<keyword evidence="11" id="KW-0130">Cell adhesion</keyword>
<dbReference type="GO" id="GO:0007155">
    <property type="term" value="P:cell adhesion"/>
    <property type="evidence" value="ECO:0007669"/>
    <property type="project" value="UniProtKB-KW"/>
</dbReference>
<dbReference type="EMBL" id="HACG01011824">
    <property type="protein sequence ID" value="CEK58689.1"/>
    <property type="molecule type" value="Transcribed_RNA"/>
</dbReference>
<evidence type="ECO:0000256" key="3">
    <source>
        <dbReference type="ARBA" id="ARBA00022525"/>
    </source>
</evidence>
<dbReference type="InterPro" id="IPR049419">
    <property type="entry name" value="Reelin_subrepeat-B"/>
</dbReference>
<evidence type="ECO:0000256" key="12">
    <source>
        <dbReference type="ARBA" id="ARBA00023773"/>
    </source>
</evidence>
<evidence type="ECO:0000256" key="13">
    <source>
        <dbReference type="ARBA" id="ARBA00023900"/>
    </source>
</evidence>
<evidence type="ECO:0000256" key="5">
    <source>
        <dbReference type="ARBA" id="ARBA00022670"/>
    </source>
</evidence>
<keyword evidence="3" id="KW-0964">Secreted</keyword>
<sequence length="211" mass="24345">LEELHHLEHRKPTFVHRELPQEAKTPHTKFQWWQPSHSGAGEDQWAVDEILIGRYKNFNVIEDNFDSLLDPIQSDDWRLITEGSVGKYCGSESPSLVMSNQVNDKLAVTNDVQLRPGDVIQFQINVDCGKIFRWDHPVIVQYSHDHGKSWHLLEDPCYLDQDCDGKLTEGSFYYTGTHGQWTLVVIPVTEKIANHPTIFRWWQPGGVGHSF</sequence>
<evidence type="ECO:0000256" key="14">
    <source>
        <dbReference type="ARBA" id="ARBA00044961"/>
    </source>
</evidence>
<keyword evidence="10" id="KW-0106">Calcium</keyword>
<evidence type="ECO:0000256" key="4">
    <source>
        <dbReference type="ARBA" id="ARBA00022530"/>
    </source>
</evidence>
<evidence type="ECO:0000256" key="15">
    <source>
        <dbReference type="ARBA" id="ARBA00046064"/>
    </source>
</evidence>
<keyword evidence="5" id="KW-0645">Protease</keyword>
<keyword evidence="4" id="KW-0272">Extracellular matrix</keyword>
<keyword evidence="6" id="KW-0479">Metal-binding</keyword>
<comment type="similarity">
    <text evidence="12">Belongs to the reelin family.</text>
</comment>
<dbReference type="GO" id="GO:0046872">
    <property type="term" value="F:metal ion binding"/>
    <property type="evidence" value="ECO:0007669"/>
    <property type="project" value="UniProtKB-KW"/>
</dbReference>
<keyword evidence="7" id="KW-0378">Hydrolase</keyword>